<organism evidence="1 2">
    <name type="scientific">[Eubacterium] siraeum</name>
    <dbReference type="NCBI Taxonomy" id="39492"/>
    <lineage>
        <taxon>Bacteria</taxon>
        <taxon>Bacillati</taxon>
        <taxon>Bacillota</taxon>
        <taxon>Clostridia</taxon>
        <taxon>Eubacteriales</taxon>
        <taxon>Oscillospiraceae</taxon>
        <taxon>Oscillospiraceae incertae sedis</taxon>
    </lineage>
</organism>
<evidence type="ECO:0000313" key="2">
    <source>
        <dbReference type="Proteomes" id="UP000095662"/>
    </source>
</evidence>
<sequence>MRTLPLLENRKSGGDKVKDFLGEGDYQPTGQGEETLRTLGGIMALEGQADLYDTPAQQDHTDGTNQGENECGKVVYYSERIAAGCKGSSGKAAGTQYYSGIAGKSKASLFTKRQSIGGFIVLFAVRQRTNFFQKLIQKRSSNFM</sequence>
<reference evidence="1 2" key="1">
    <citation type="submission" date="2015-09" db="EMBL/GenBank/DDBJ databases">
        <authorList>
            <consortium name="Pathogen Informatics"/>
        </authorList>
    </citation>
    <scope>NUCLEOTIDE SEQUENCE [LARGE SCALE GENOMIC DNA]</scope>
    <source>
        <strain evidence="1 2">2789STDY5834928</strain>
    </source>
</reference>
<dbReference type="EMBL" id="CZBY01000003">
    <property type="protein sequence ID" value="CUQ82666.1"/>
    <property type="molecule type" value="Genomic_DNA"/>
</dbReference>
<name>A0A174ZEP5_9FIRM</name>
<accession>A0A174ZEP5</accession>
<dbReference type="AlphaFoldDB" id="A0A174ZEP5"/>
<evidence type="ECO:0000313" key="1">
    <source>
        <dbReference type="EMBL" id="CUQ82666.1"/>
    </source>
</evidence>
<proteinExistence type="predicted"/>
<gene>
    <name evidence="1" type="ORF">ERS852540_00533</name>
</gene>
<protein>
    <submittedName>
        <fullName evidence="1">Uncharacterized protein</fullName>
    </submittedName>
</protein>
<dbReference type="Proteomes" id="UP000095662">
    <property type="component" value="Unassembled WGS sequence"/>
</dbReference>